<gene>
    <name evidence="2" type="ORF">M408DRAFT_188939</name>
</gene>
<evidence type="ECO:0000313" key="2">
    <source>
        <dbReference type="EMBL" id="KIM32914.1"/>
    </source>
</evidence>
<organism evidence="2 3">
    <name type="scientific">Serendipita vermifera MAFF 305830</name>
    <dbReference type="NCBI Taxonomy" id="933852"/>
    <lineage>
        <taxon>Eukaryota</taxon>
        <taxon>Fungi</taxon>
        <taxon>Dikarya</taxon>
        <taxon>Basidiomycota</taxon>
        <taxon>Agaricomycotina</taxon>
        <taxon>Agaricomycetes</taxon>
        <taxon>Sebacinales</taxon>
        <taxon>Serendipitaceae</taxon>
        <taxon>Serendipita</taxon>
    </lineage>
</organism>
<dbReference type="Proteomes" id="UP000054097">
    <property type="component" value="Unassembled WGS sequence"/>
</dbReference>
<evidence type="ECO:0000256" key="1">
    <source>
        <dbReference type="SAM" id="Phobius"/>
    </source>
</evidence>
<name>A0A0C3BLH4_SERVB</name>
<protein>
    <submittedName>
        <fullName evidence="2">Uncharacterized protein</fullName>
    </submittedName>
</protein>
<dbReference type="EMBL" id="KN824279">
    <property type="protein sequence ID" value="KIM32914.1"/>
    <property type="molecule type" value="Genomic_DNA"/>
</dbReference>
<keyword evidence="1" id="KW-1133">Transmembrane helix</keyword>
<keyword evidence="1" id="KW-0812">Transmembrane</keyword>
<keyword evidence="1" id="KW-0472">Membrane</keyword>
<keyword evidence="3" id="KW-1185">Reference proteome</keyword>
<proteinExistence type="predicted"/>
<sequence>MAMQIQTISPLSLFHFPYILSLTPSFTSSCRRGFGKWGVCVLYIFSSLSIIVFPVRIFRRSALC</sequence>
<reference evidence="2 3" key="1">
    <citation type="submission" date="2014-04" db="EMBL/GenBank/DDBJ databases">
        <authorList>
            <consortium name="DOE Joint Genome Institute"/>
            <person name="Kuo A."/>
            <person name="Zuccaro A."/>
            <person name="Kohler A."/>
            <person name="Nagy L.G."/>
            <person name="Floudas D."/>
            <person name="Copeland A."/>
            <person name="Barry K.W."/>
            <person name="Cichocki N."/>
            <person name="Veneault-Fourrey C."/>
            <person name="LaButti K."/>
            <person name="Lindquist E.A."/>
            <person name="Lipzen A."/>
            <person name="Lundell T."/>
            <person name="Morin E."/>
            <person name="Murat C."/>
            <person name="Sun H."/>
            <person name="Tunlid A."/>
            <person name="Henrissat B."/>
            <person name="Grigoriev I.V."/>
            <person name="Hibbett D.S."/>
            <person name="Martin F."/>
            <person name="Nordberg H.P."/>
            <person name="Cantor M.N."/>
            <person name="Hua S.X."/>
        </authorList>
    </citation>
    <scope>NUCLEOTIDE SEQUENCE [LARGE SCALE GENOMIC DNA]</scope>
    <source>
        <strain evidence="2 3">MAFF 305830</strain>
    </source>
</reference>
<evidence type="ECO:0000313" key="3">
    <source>
        <dbReference type="Proteomes" id="UP000054097"/>
    </source>
</evidence>
<feature type="transmembrane region" description="Helical" evidence="1">
    <location>
        <begin position="37"/>
        <end position="58"/>
    </location>
</feature>
<dbReference type="AlphaFoldDB" id="A0A0C3BLH4"/>
<reference evidence="3" key="2">
    <citation type="submission" date="2015-01" db="EMBL/GenBank/DDBJ databases">
        <title>Evolutionary Origins and Diversification of the Mycorrhizal Mutualists.</title>
        <authorList>
            <consortium name="DOE Joint Genome Institute"/>
            <consortium name="Mycorrhizal Genomics Consortium"/>
            <person name="Kohler A."/>
            <person name="Kuo A."/>
            <person name="Nagy L.G."/>
            <person name="Floudas D."/>
            <person name="Copeland A."/>
            <person name="Barry K.W."/>
            <person name="Cichocki N."/>
            <person name="Veneault-Fourrey C."/>
            <person name="LaButti K."/>
            <person name="Lindquist E.A."/>
            <person name="Lipzen A."/>
            <person name="Lundell T."/>
            <person name="Morin E."/>
            <person name="Murat C."/>
            <person name="Riley R."/>
            <person name="Ohm R."/>
            <person name="Sun H."/>
            <person name="Tunlid A."/>
            <person name="Henrissat B."/>
            <person name="Grigoriev I.V."/>
            <person name="Hibbett D.S."/>
            <person name="Martin F."/>
        </authorList>
    </citation>
    <scope>NUCLEOTIDE SEQUENCE [LARGE SCALE GENOMIC DNA]</scope>
    <source>
        <strain evidence="3">MAFF 305830</strain>
    </source>
</reference>
<accession>A0A0C3BLH4</accession>
<dbReference type="HOGENOM" id="CLU_2869033_0_0_1"/>